<dbReference type="SUPFAM" id="SSF82714">
    <property type="entry name" value="Multidrug efflux transporter AcrB TolC docking domain, DN and DC subdomains"/>
    <property type="match status" value="2"/>
</dbReference>
<proteinExistence type="predicted"/>
<reference evidence="2" key="2">
    <citation type="submission" date="2023-01" db="EMBL/GenBank/DDBJ databases">
        <title>Draft genome sequence of Portibacter lacus strain NBRC 108769.</title>
        <authorList>
            <person name="Sun Q."/>
            <person name="Mori K."/>
        </authorList>
    </citation>
    <scope>NUCLEOTIDE SEQUENCE</scope>
    <source>
        <strain evidence="2">NBRC 108769</strain>
    </source>
</reference>
<feature type="transmembrane region" description="Helical" evidence="1">
    <location>
        <begin position="7"/>
        <end position="30"/>
    </location>
</feature>
<feature type="transmembrane region" description="Helical" evidence="1">
    <location>
        <begin position="357"/>
        <end position="373"/>
    </location>
</feature>
<dbReference type="Gene3D" id="1.20.1640.10">
    <property type="entry name" value="Multidrug efflux transporter AcrB transmembrane domain"/>
    <property type="match status" value="2"/>
</dbReference>
<dbReference type="Pfam" id="PF00873">
    <property type="entry name" value="ACR_tran"/>
    <property type="match status" value="1"/>
</dbReference>
<dbReference type="AlphaFoldDB" id="A0AA37STI7"/>
<feature type="transmembrane region" description="Helical" evidence="1">
    <location>
        <begin position="899"/>
        <end position="919"/>
    </location>
</feature>
<evidence type="ECO:0000313" key="2">
    <source>
        <dbReference type="EMBL" id="GLR19862.1"/>
    </source>
</evidence>
<dbReference type="GO" id="GO:0042910">
    <property type="term" value="F:xenobiotic transmembrane transporter activity"/>
    <property type="evidence" value="ECO:0007669"/>
    <property type="project" value="TreeGrafter"/>
</dbReference>
<evidence type="ECO:0000256" key="1">
    <source>
        <dbReference type="SAM" id="Phobius"/>
    </source>
</evidence>
<feature type="transmembrane region" description="Helical" evidence="1">
    <location>
        <begin position="925"/>
        <end position="946"/>
    </location>
</feature>
<reference evidence="2" key="1">
    <citation type="journal article" date="2014" name="Int. J. Syst. Evol. Microbiol.">
        <title>Complete genome sequence of Corynebacterium casei LMG S-19264T (=DSM 44701T), isolated from a smear-ripened cheese.</title>
        <authorList>
            <consortium name="US DOE Joint Genome Institute (JGI-PGF)"/>
            <person name="Walter F."/>
            <person name="Albersmeier A."/>
            <person name="Kalinowski J."/>
            <person name="Ruckert C."/>
        </authorList>
    </citation>
    <scope>NUCLEOTIDE SEQUENCE</scope>
    <source>
        <strain evidence="2">NBRC 108769</strain>
    </source>
</reference>
<dbReference type="RefSeq" id="WP_235293389.1">
    <property type="nucleotide sequence ID" value="NZ_BSOH01000037.1"/>
</dbReference>
<dbReference type="Proteomes" id="UP001156666">
    <property type="component" value="Unassembled WGS sequence"/>
</dbReference>
<organism evidence="2 3">
    <name type="scientific">Portibacter lacus</name>
    <dbReference type="NCBI Taxonomy" id="1099794"/>
    <lineage>
        <taxon>Bacteria</taxon>
        <taxon>Pseudomonadati</taxon>
        <taxon>Bacteroidota</taxon>
        <taxon>Saprospiria</taxon>
        <taxon>Saprospirales</taxon>
        <taxon>Haliscomenobacteraceae</taxon>
        <taxon>Portibacter</taxon>
    </lineage>
</organism>
<dbReference type="PRINTS" id="PR00702">
    <property type="entry name" value="ACRIFLAVINRP"/>
</dbReference>
<keyword evidence="1" id="KW-0472">Membrane</keyword>
<keyword evidence="1" id="KW-0812">Transmembrane</keyword>
<dbReference type="PANTHER" id="PTHR32063">
    <property type="match status" value="1"/>
</dbReference>
<comment type="caution">
    <text evidence="2">The sequence shown here is derived from an EMBL/GenBank/DDBJ whole genome shotgun (WGS) entry which is preliminary data.</text>
</comment>
<keyword evidence="3" id="KW-1185">Reference proteome</keyword>
<feature type="transmembrane region" description="Helical" evidence="1">
    <location>
        <begin position="537"/>
        <end position="556"/>
    </location>
</feature>
<protein>
    <submittedName>
        <fullName evidence="2">Acriflavine resistance protein B</fullName>
    </submittedName>
</protein>
<gene>
    <name evidence="2" type="ORF">GCM10007940_44780</name>
</gene>
<dbReference type="SUPFAM" id="SSF82693">
    <property type="entry name" value="Multidrug efflux transporter AcrB pore domain, PN1, PN2, PC1 and PC2 subdomains"/>
    <property type="match status" value="2"/>
</dbReference>
<sequence length="1037" mass="113905">MKKLTKFAVDYPVTILMAILGICILGYISYARLGVDLLPDLNSPRLFVEIEAGEKAPEEIEKQYVEQIEALSMRQQGVTQVSSLVRIGSAQLTVEYNWEKDMDEAFLDLQKSLNDFNQGNELERISVTQYDPNSAPIMLIGISHSEITDLNELRKVAENYLSNELVRLEGVAQVSLSGELEQEVVISPIPYKMEAFEITMDAIAQKIQSYNQNISGGTVQELGLNYTVKGIGMLETEDDFNQLIVGYKEGQSQNSGVIPNAAEAANTGNSKKSPIYLKDVAETIFTNKKPKNIVRVNGHRCIGLSIFKENRFNTVKAVEEISAELDAIRDALPGYQFEVISNQGTFIKNAIDEVQETALIGIGLAVVVLFFFLRRFGTTLIISIAIPISIVATFTLMYFNGLTINIMTLGGLALGAGMLVDNAIVVLENIFRNHEAGADAKTAAIQGTAEVGGAITASTLTTIIVFLPVIYLQDAAGELFKDQAWTVAFSLVSSLFVAIFVIPMLYHRFYKNRTLPKQSASFEVNGYGKVLKGLLKFRWIVILLAALLVAAAVYIFPSIGTEFMPSATSKKFKMDVAMQEGTVLERTAATVSNVEEIIQEGLADDLKFVYSHIGPKTDPGGGQSAVFQGEHTATVEVALIDSTKLGTHKVIAALDAAMSGIPGVQFSFSPEVSSLSSILRVEESPLMVEVKGEELDVIETLTQSAMEKLSNIPELLNLRTSIEQGAPEVEILFDRFKLGLYNLDMNSVVTQIQDQLKGKNIGRLERSGEMIDIQLQLPEQGIKEFENMTIKGGEKLYRLNEIATLKTSSAAREIHRRNQTRIGKVYAQANDDETLEFLAQKMRVQLDEIDLPPNYSISVVGDELRRQESMKSLTFSLILSIILVYMVMASQFESLLHPFTILLTIPLAVVGTIATFYWLEMPLSIMAIIGIIMLVGIAVNDAIILVDRINQLKRGGLARYDAIVQAGQQRIRPILMTSLTTVLALLPLTFGFGESASLRAPMAWAVVGGLVTSTFLTLVVIPCVYAVIDFGGNKVEE</sequence>
<dbReference type="Gene3D" id="3.30.2090.10">
    <property type="entry name" value="Multidrug efflux transporter AcrB TolC docking domain, DN and DC subdomains"/>
    <property type="match status" value="2"/>
</dbReference>
<feature type="transmembrane region" description="Helical" evidence="1">
    <location>
        <begin position="406"/>
        <end position="431"/>
    </location>
</feature>
<dbReference type="Gene3D" id="3.30.70.1440">
    <property type="entry name" value="Multidrug efflux transporter AcrB pore domain"/>
    <property type="match status" value="1"/>
</dbReference>
<dbReference type="InterPro" id="IPR001036">
    <property type="entry name" value="Acrflvin-R"/>
</dbReference>
<dbReference type="SUPFAM" id="SSF82866">
    <property type="entry name" value="Multidrug efflux transporter AcrB transmembrane domain"/>
    <property type="match status" value="2"/>
</dbReference>
<dbReference type="InterPro" id="IPR027463">
    <property type="entry name" value="AcrB_DN_DC_subdom"/>
</dbReference>
<feature type="transmembrane region" description="Helical" evidence="1">
    <location>
        <begin position="1004"/>
        <end position="1028"/>
    </location>
</feature>
<name>A0AA37STI7_9BACT</name>
<accession>A0AA37STI7</accession>
<dbReference type="EMBL" id="BSOH01000037">
    <property type="protein sequence ID" value="GLR19862.1"/>
    <property type="molecule type" value="Genomic_DNA"/>
</dbReference>
<dbReference type="PANTHER" id="PTHR32063:SF0">
    <property type="entry name" value="SWARMING MOTILITY PROTEIN SWRC"/>
    <property type="match status" value="1"/>
</dbReference>
<dbReference type="Gene3D" id="3.30.70.1430">
    <property type="entry name" value="Multidrug efflux transporter AcrB pore domain"/>
    <property type="match status" value="2"/>
</dbReference>
<feature type="transmembrane region" description="Helical" evidence="1">
    <location>
        <begin position="974"/>
        <end position="992"/>
    </location>
</feature>
<evidence type="ECO:0000313" key="3">
    <source>
        <dbReference type="Proteomes" id="UP001156666"/>
    </source>
</evidence>
<dbReference type="GO" id="GO:0005886">
    <property type="term" value="C:plasma membrane"/>
    <property type="evidence" value="ECO:0007669"/>
    <property type="project" value="TreeGrafter"/>
</dbReference>
<feature type="transmembrane region" description="Helical" evidence="1">
    <location>
        <begin position="380"/>
        <end position="400"/>
    </location>
</feature>
<feature type="transmembrane region" description="Helical" evidence="1">
    <location>
        <begin position="484"/>
        <end position="506"/>
    </location>
</feature>
<feature type="transmembrane region" description="Helical" evidence="1">
    <location>
        <begin position="451"/>
        <end position="472"/>
    </location>
</feature>
<feature type="transmembrane region" description="Helical" evidence="1">
    <location>
        <begin position="873"/>
        <end position="892"/>
    </location>
</feature>
<dbReference type="Gene3D" id="3.30.70.1320">
    <property type="entry name" value="Multidrug efflux transporter AcrB pore domain like"/>
    <property type="match status" value="1"/>
</dbReference>
<keyword evidence="1" id="KW-1133">Transmembrane helix</keyword>